<keyword evidence="3 11" id="KW-0812">Transmembrane</keyword>
<evidence type="ECO:0000256" key="10">
    <source>
        <dbReference type="PROSITE-ProRule" id="PRU00703"/>
    </source>
</evidence>
<dbReference type="GO" id="GO:0034707">
    <property type="term" value="C:chloride channel complex"/>
    <property type="evidence" value="ECO:0007669"/>
    <property type="project" value="UniProtKB-KW"/>
</dbReference>
<feature type="domain" description="CBS" evidence="13">
    <location>
        <begin position="513"/>
        <end position="572"/>
    </location>
</feature>
<feature type="transmembrane region" description="Helical" evidence="11">
    <location>
        <begin position="156"/>
        <end position="181"/>
    </location>
</feature>
<dbReference type="PRINTS" id="PR00762">
    <property type="entry name" value="CLCHANNEL"/>
</dbReference>
<feature type="transmembrane region" description="Helical" evidence="11">
    <location>
        <begin position="132"/>
        <end position="149"/>
    </location>
</feature>
<dbReference type="Gene3D" id="1.10.3080.10">
    <property type="entry name" value="Clc chloride channel"/>
    <property type="match status" value="1"/>
</dbReference>
<keyword evidence="7" id="KW-0869">Chloride channel</keyword>
<dbReference type="CDD" id="cd02205">
    <property type="entry name" value="CBS_pair_SF"/>
    <property type="match status" value="1"/>
</dbReference>
<protein>
    <submittedName>
        <fullName evidence="14">CBS domain-containing protein</fullName>
    </submittedName>
</protein>
<dbReference type="GO" id="GO:0008324">
    <property type="term" value="F:monoatomic cation transmembrane transporter activity"/>
    <property type="evidence" value="ECO:0007669"/>
    <property type="project" value="InterPro"/>
</dbReference>
<name>A0A1R0IKP1_SULTH</name>
<dbReference type="PANTHER" id="PTHR43427:SF6">
    <property type="entry name" value="CHLORIDE CHANNEL PROTEIN CLC-E"/>
    <property type="match status" value="1"/>
</dbReference>
<keyword evidence="6 11" id="KW-0472">Membrane</keyword>
<dbReference type="InterPro" id="IPR036721">
    <property type="entry name" value="RCK_C_sf"/>
</dbReference>
<feature type="transmembrane region" description="Helical" evidence="11">
    <location>
        <begin position="267"/>
        <end position="290"/>
    </location>
</feature>
<keyword evidence="2" id="KW-0813">Transport</keyword>
<feature type="transmembrane region" description="Helical" evidence="11">
    <location>
        <begin position="302"/>
        <end position="324"/>
    </location>
</feature>
<evidence type="ECO:0000256" key="3">
    <source>
        <dbReference type="ARBA" id="ARBA00022692"/>
    </source>
</evidence>
<comment type="subcellular location">
    <subcellularLocation>
        <location evidence="1">Membrane</location>
        <topology evidence="1">Multi-pass membrane protein</topology>
    </subcellularLocation>
</comment>
<dbReference type="GO" id="GO:0006813">
    <property type="term" value="P:potassium ion transport"/>
    <property type="evidence" value="ECO:0007669"/>
    <property type="project" value="InterPro"/>
</dbReference>
<evidence type="ECO:0000259" key="12">
    <source>
        <dbReference type="PROSITE" id="PS51202"/>
    </source>
</evidence>
<dbReference type="EMBL" id="PXYX01000006">
    <property type="protein sequence ID" value="PSR28574.1"/>
    <property type="molecule type" value="Genomic_DNA"/>
</dbReference>
<feature type="transmembrane region" description="Helical" evidence="11">
    <location>
        <begin position="362"/>
        <end position="387"/>
    </location>
</feature>
<dbReference type="PANTHER" id="PTHR43427">
    <property type="entry name" value="CHLORIDE CHANNEL PROTEIN CLC-E"/>
    <property type="match status" value="1"/>
</dbReference>
<dbReference type="Pfam" id="PF02080">
    <property type="entry name" value="TrkA_C"/>
    <property type="match status" value="1"/>
</dbReference>
<dbReference type="PROSITE" id="PS51202">
    <property type="entry name" value="RCK_C"/>
    <property type="match status" value="1"/>
</dbReference>
<evidence type="ECO:0000259" key="13">
    <source>
        <dbReference type="PROSITE" id="PS51371"/>
    </source>
</evidence>
<dbReference type="CDD" id="cd00400">
    <property type="entry name" value="Voltage_gated_ClC"/>
    <property type="match status" value="1"/>
</dbReference>
<dbReference type="InterPro" id="IPR046342">
    <property type="entry name" value="CBS_dom_sf"/>
</dbReference>
<dbReference type="SUPFAM" id="SSF54631">
    <property type="entry name" value="CBS-domain pair"/>
    <property type="match status" value="1"/>
</dbReference>
<dbReference type="SUPFAM" id="SSF81340">
    <property type="entry name" value="Clc chloride channel"/>
    <property type="match status" value="1"/>
</dbReference>
<dbReference type="Gene3D" id="3.10.580.10">
    <property type="entry name" value="CBS-domain"/>
    <property type="match status" value="1"/>
</dbReference>
<feature type="transmembrane region" description="Helical" evidence="11">
    <location>
        <begin position="393"/>
        <end position="413"/>
    </location>
</feature>
<dbReference type="Pfam" id="PF00654">
    <property type="entry name" value="Voltage_CLC"/>
    <property type="match status" value="1"/>
</dbReference>
<evidence type="ECO:0000313" key="14">
    <source>
        <dbReference type="EMBL" id="PSR28574.1"/>
    </source>
</evidence>
<dbReference type="InterPro" id="IPR050368">
    <property type="entry name" value="ClC-type_chloride_channel"/>
</dbReference>
<reference evidence="14 15" key="1">
    <citation type="journal article" date="2014" name="BMC Genomics">
        <title>Comparison of environmental and isolate Sulfobacillus genomes reveals diverse carbon, sulfur, nitrogen, and hydrogen metabolisms.</title>
        <authorList>
            <person name="Justice N.B."/>
            <person name="Norman A."/>
            <person name="Brown C.T."/>
            <person name="Singh A."/>
            <person name="Thomas B.C."/>
            <person name="Banfield J.F."/>
        </authorList>
    </citation>
    <scope>NUCLEOTIDE SEQUENCE [LARGE SCALE GENOMIC DNA]</scope>
    <source>
        <strain evidence="14">AMDSBA5</strain>
    </source>
</reference>
<feature type="domain" description="RCK C-terminal" evidence="12">
    <location>
        <begin position="576"/>
        <end position="661"/>
    </location>
</feature>
<keyword evidence="8" id="KW-0868">Chloride</keyword>
<evidence type="ECO:0000256" key="7">
    <source>
        <dbReference type="ARBA" id="ARBA00023173"/>
    </source>
</evidence>
<dbReference type="InterPro" id="IPR006037">
    <property type="entry name" value="RCK_C"/>
</dbReference>
<evidence type="ECO:0000313" key="15">
    <source>
        <dbReference type="Proteomes" id="UP000242705"/>
    </source>
</evidence>
<feature type="transmembrane region" description="Helical" evidence="11">
    <location>
        <begin position="108"/>
        <end position="126"/>
    </location>
</feature>
<evidence type="ECO:0000256" key="6">
    <source>
        <dbReference type="ARBA" id="ARBA00023136"/>
    </source>
</evidence>
<accession>A0A1R0IKP1</accession>
<evidence type="ECO:0000256" key="1">
    <source>
        <dbReference type="ARBA" id="ARBA00004141"/>
    </source>
</evidence>
<evidence type="ECO:0000256" key="2">
    <source>
        <dbReference type="ARBA" id="ARBA00022448"/>
    </source>
</evidence>
<dbReference type="Pfam" id="PF00571">
    <property type="entry name" value="CBS"/>
    <property type="match status" value="1"/>
</dbReference>
<evidence type="ECO:0000256" key="8">
    <source>
        <dbReference type="ARBA" id="ARBA00023214"/>
    </source>
</evidence>
<evidence type="ECO:0000256" key="5">
    <source>
        <dbReference type="ARBA" id="ARBA00023065"/>
    </source>
</evidence>
<dbReference type="Proteomes" id="UP000242705">
    <property type="component" value="Unassembled WGS sequence"/>
</dbReference>
<evidence type="ECO:0000256" key="11">
    <source>
        <dbReference type="SAM" id="Phobius"/>
    </source>
</evidence>
<feature type="transmembrane region" description="Helical" evidence="11">
    <location>
        <begin position="20"/>
        <end position="43"/>
    </location>
</feature>
<proteinExistence type="predicted"/>
<dbReference type="AlphaFoldDB" id="A0A1R0IKP1"/>
<dbReference type="Gene3D" id="3.30.70.1450">
    <property type="entry name" value="Regulator of K+ conductance, C-terminal domain"/>
    <property type="match status" value="1"/>
</dbReference>
<dbReference type="InterPro" id="IPR014743">
    <property type="entry name" value="Cl-channel_core"/>
</dbReference>
<keyword evidence="5" id="KW-0406">Ion transport</keyword>
<dbReference type="GO" id="GO:0005254">
    <property type="term" value="F:chloride channel activity"/>
    <property type="evidence" value="ECO:0007669"/>
    <property type="project" value="UniProtKB-KW"/>
</dbReference>
<dbReference type="PROSITE" id="PS51371">
    <property type="entry name" value="CBS"/>
    <property type="match status" value="2"/>
</dbReference>
<dbReference type="InterPro" id="IPR000644">
    <property type="entry name" value="CBS_dom"/>
</dbReference>
<feature type="transmembrane region" description="Helical" evidence="11">
    <location>
        <begin position="330"/>
        <end position="350"/>
    </location>
</feature>
<keyword evidence="4 11" id="KW-1133">Transmembrane helix</keyword>
<comment type="caution">
    <text evidence="14">The sequence shown here is derived from an EMBL/GenBank/DDBJ whole genome shotgun (WGS) entry which is preliminary data.</text>
</comment>
<organism evidence="14 15">
    <name type="scientific">Sulfobacillus thermosulfidooxidans</name>
    <dbReference type="NCBI Taxonomy" id="28034"/>
    <lineage>
        <taxon>Bacteria</taxon>
        <taxon>Bacillati</taxon>
        <taxon>Bacillota</taxon>
        <taxon>Clostridia</taxon>
        <taxon>Eubacteriales</taxon>
        <taxon>Clostridiales Family XVII. Incertae Sedis</taxon>
        <taxon>Sulfobacillus</taxon>
    </lineage>
</organism>
<evidence type="ECO:0000256" key="4">
    <source>
        <dbReference type="ARBA" id="ARBA00022989"/>
    </source>
</evidence>
<keyword evidence="9" id="KW-0407">Ion channel</keyword>
<sequence>MTNVERAIPRLFYPKWEPWIVSLLAMVTGVVGGFGAIVFRWMIKEVHNLLIGDVLQKGPHPLLIFGPALGLLIVSLITHYGAREVKGHGVPQILEALALRGGKIRPRVGILGIIAPAVTIGSGGSVGREGPIALIGAAFGSTLGQLLTLPEKYTSLLLAAGSAAGIAATFNAPIAGGFFGLEIVLGSYQIGAIVPVFLAAVTGTTVFDAIMGSQAVLATPPYHVINHFALLFMMGLGLIMAIVGVLYTKGLTASEDFFDRLSLPFWAKALLGGMVVGLIGLFVPEVLGVGYPTMHLALTNQILWGALALLFVFKYVATLITIGAGGSGGVFAPSLFLGGMVGGAFGNLLYHISPNLAPHPSIYAIAGMAALFAAAAQAPFVAITILLEITGDYHLTAPVMACAAVSYLTYTFFTRDSMYTVKLRRRGIKILRGDDIRPMAAISVLSALQPLGDDAVSPSTSIHEAWQKMTALSRSFLPVISRSQGLDGIVTMRDIVAAMQQQDRKNNTVASIIQPLPKPIMNNDSLDEAIRYLSIYDVEVLPVQDSQTHHIVGLVTRSGVLKAYNASAVHAVDTAHQVEALKRTADDGIFVEVEIPDDSPMVGKQLKDLYLSEDALIVSVTRQQGAVIPHGNFAIKGGDRLLVYVAPASRREHVIEQLQAKEIVSFHGV</sequence>
<feature type="transmembrane region" description="Helical" evidence="11">
    <location>
        <begin position="63"/>
        <end position="82"/>
    </location>
</feature>
<keyword evidence="10" id="KW-0129">CBS domain</keyword>
<feature type="domain" description="CBS" evidence="13">
    <location>
        <begin position="448"/>
        <end position="506"/>
    </location>
</feature>
<feature type="transmembrane region" description="Helical" evidence="11">
    <location>
        <begin position="228"/>
        <end position="247"/>
    </location>
</feature>
<dbReference type="InterPro" id="IPR001807">
    <property type="entry name" value="ClC"/>
</dbReference>
<dbReference type="RefSeq" id="WP_076006873.1">
    <property type="nucleotide sequence ID" value="NZ_MDZD01000009.1"/>
</dbReference>
<gene>
    <name evidence="14" type="ORF">C7B47_05295</name>
</gene>
<dbReference type="SUPFAM" id="SSF116726">
    <property type="entry name" value="TrkA C-terminal domain-like"/>
    <property type="match status" value="1"/>
</dbReference>
<feature type="transmembrane region" description="Helical" evidence="11">
    <location>
        <begin position="187"/>
        <end position="207"/>
    </location>
</feature>
<evidence type="ECO:0000256" key="9">
    <source>
        <dbReference type="ARBA" id="ARBA00023303"/>
    </source>
</evidence>